<accession>A0AA38GBA5</accession>
<reference evidence="2 3" key="1">
    <citation type="journal article" date="2021" name="Nat. Plants">
        <title>The Taxus genome provides insights into paclitaxel biosynthesis.</title>
        <authorList>
            <person name="Xiong X."/>
            <person name="Gou J."/>
            <person name="Liao Q."/>
            <person name="Li Y."/>
            <person name="Zhou Q."/>
            <person name="Bi G."/>
            <person name="Li C."/>
            <person name="Du R."/>
            <person name="Wang X."/>
            <person name="Sun T."/>
            <person name="Guo L."/>
            <person name="Liang H."/>
            <person name="Lu P."/>
            <person name="Wu Y."/>
            <person name="Zhang Z."/>
            <person name="Ro D.K."/>
            <person name="Shang Y."/>
            <person name="Huang S."/>
            <person name="Yan J."/>
        </authorList>
    </citation>
    <scope>NUCLEOTIDE SEQUENCE [LARGE SCALE GENOMIC DNA]</scope>
    <source>
        <strain evidence="2">Ta-2019</strain>
    </source>
</reference>
<feature type="region of interest" description="Disordered" evidence="1">
    <location>
        <begin position="95"/>
        <end position="126"/>
    </location>
</feature>
<gene>
    <name evidence="2" type="ORF">KI387_020337</name>
</gene>
<dbReference type="Proteomes" id="UP000824469">
    <property type="component" value="Unassembled WGS sequence"/>
</dbReference>
<evidence type="ECO:0000313" key="2">
    <source>
        <dbReference type="EMBL" id="KAH9318568.1"/>
    </source>
</evidence>
<protein>
    <submittedName>
        <fullName evidence="2">Uncharacterized protein</fullName>
    </submittedName>
</protein>
<name>A0AA38GBA5_TAXCH</name>
<evidence type="ECO:0000256" key="1">
    <source>
        <dbReference type="SAM" id="MobiDB-lite"/>
    </source>
</evidence>
<evidence type="ECO:0000313" key="3">
    <source>
        <dbReference type="Proteomes" id="UP000824469"/>
    </source>
</evidence>
<organism evidence="2 3">
    <name type="scientific">Taxus chinensis</name>
    <name type="common">Chinese yew</name>
    <name type="synonym">Taxus wallichiana var. chinensis</name>
    <dbReference type="NCBI Taxonomy" id="29808"/>
    <lineage>
        <taxon>Eukaryota</taxon>
        <taxon>Viridiplantae</taxon>
        <taxon>Streptophyta</taxon>
        <taxon>Embryophyta</taxon>
        <taxon>Tracheophyta</taxon>
        <taxon>Spermatophyta</taxon>
        <taxon>Pinopsida</taxon>
        <taxon>Pinidae</taxon>
        <taxon>Conifers II</taxon>
        <taxon>Cupressales</taxon>
        <taxon>Taxaceae</taxon>
        <taxon>Taxus</taxon>
    </lineage>
</organism>
<keyword evidence="3" id="KW-1185">Reference proteome</keyword>
<dbReference type="AlphaFoldDB" id="A0AA38GBA5"/>
<dbReference type="EMBL" id="JAHRHJ020000004">
    <property type="protein sequence ID" value="KAH9318568.1"/>
    <property type="molecule type" value="Genomic_DNA"/>
</dbReference>
<sequence length="150" mass="16974">EDNIVGSIVPKSLDVIFFAQRPEKALLVRNMYQMLDVNLEDISTIVEDAQRGQDLDEEMEKEDTDVSKKVDDVVKESAFMVSSNFLVPDFRPSLNHISTPRNKSKADVGANKASPGWPSEKEKRDKVTKKYIIEGHQKPLVLGKKSSYHK</sequence>
<proteinExistence type="predicted"/>
<comment type="caution">
    <text evidence="2">The sequence shown here is derived from an EMBL/GenBank/DDBJ whole genome shotgun (WGS) entry which is preliminary data.</text>
</comment>
<feature type="non-terminal residue" evidence="2">
    <location>
        <position position="1"/>
    </location>
</feature>